<dbReference type="AlphaFoldDB" id="A0A0F9THE1"/>
<dbReference type="EMBL" id="LAZR01000329">
    <property type="protein sequence ID" value="KKN74307.1"/>
    <property type="molecule type" value="Genomic_DNA"/>
</dbReference>
<organism evidence="1">
    <name type="scientific">marine sediment metagenome</name>
    <dbReference type="NCBI Taxonomy" id="412755"/>
    <lineage>
        <taxon>unclassified sequences</taxon>
        <taxon>metagenomes</taxon>
        <taxon>ecological metagenomes</taxon>
    </lineage>
</organism>
<dbReference type="Pfam" id="PF03864">
    <property type="entry name" value="Phage_cap_E"/>
    <property type="match status" value="1"/>
</dbReference>
<sequence length="371" mass="40924">MTTTLQQVLAAKQLTRVISTVVGGVPKDLLPPSFTRDTRNIEGNTASYRKIQSTRQVAKRVNYGDKPRRVNKQGIQDTPVILPHFFETIEHNPVVLQNLLAEGNETRQRLGAETVARQTLEHGRRFQNGRMGQLYSLLTRGKISYSADGDLALTDQAATGGVDIDFSVPAGNQNQLDILGNGAIISASWATASTKIITQLRQIRKEYRQLVGMPLVHALYGENVPSHILDNNQTKELVNRSDVLRDKLAFSSTGEIPMGFLGFQWWPMDQAFFEQTDGSTTEFWGPDTVVFAPEPSTEWLEWIEGSYPIPRNVGMIFADAMDALAQFDIVNGAFSFAKVETSPPSIEQFVGDTVLATLMNGAAILIADVTP</sequence>
<evidence type="ECO:0008006" key="2">
    <source>
        <dbReference type="Google" id="ProtNLM"/>
    </source>
</evidence>
<evidence type="ECO:0000313" key="1">
    <source>
        <dbReference type="EMBL" id="KKN74307.1"/>
    </source>
</evidence>
<accession>A0A0F9THE1</accession>
<comment type="caution">
    <text evidence="1">The sequence shown here is derived from an EMBL/GenBank/DDBJ whole genome shotgun (WGS) entry which is preliminary data.</text>
</comment>
<gene>
    <name evidence="1" type="ORF">LCGC14_0392460</name>
</gene>
<dbReference type="InterPro" id="IPR005564">
    <property type="entry name" value="Major_capsid_GpE"/>
</dbReference>
<protein>
    <recommendedName>
        <fullName evidence="2">Major capsid protein</fullName>
    </recommendedName>
</protein>
<proteinExistence type="predicted"/>
<name>A0A0F9THE1_9ZZZZ</name>
<reference evidence="1" key="1">
    <citation type="journal article" date="2015" name="Nature">
        <title>Complex archaea that bridge the gap between prokaryotes and eukaryotes.</title>
        <authorList>
            <person name="Spang A."/>
            <person name="Saw J.H."/>
            <person name="Jorgensen S.L."/>
            <person name="Zaremba-Niedzwiedzka K."/>
            <person name="Martijn J."/>
            <person name="Lind A.E."/>
            <person name="van Eijk R."/>
            <person name="Schleper C."/>
            <person name="Guy L."/>
            <person name="Ettema T.J."/>
        </authorList>
    </citation>
    <scope>NUCLEOTIDE SEQUENCE</scope>
</reference>